<reference evidence="10" key="2">
    <citation type="submission" date="2010-01" db="EMBL/GenBank/DDBJ databases">
        <title>The complete genome of Conexibacter woesei DSM 14684.</title>
        <authorList>
            <consortium name="US DOE Joint Genome Institute (JGI-PGF)"/>
            <person name="Lucas S."/>
            <person name="Copeland A."/>
            <person name="Lapidus A."/>
            <person name="Glavina del Rio T."/>
            <person name="Dalin E."/>
            <person name="Tice H."/>
            <person name="Bruce D."/>
            <person name="Goodwin L."/>
            <person name="Pitluck S."/>
            <person name="Kyrpides N."/>
            <person name="Mavromatis K."/>
            <person name="Ivanova N."/>
            <person name="Mikhailova N."/>
            <person name="Chertkov O."/>
            <person name="Brettin T."/>
            <person name="Detter J.C."/>
            <person name="Han C."/>
            <person name="Larimer F."/>
            <person name="Land M."/>
            <person name="Hauser L."/>
            <person name="Markowitz V."/>
            <person name="Cheng J.-F."/>
            <person name="Hugenholtz P."/>
            <person name="Woyke T."/>
            <person name="Wu D."/>
            <person name="Pukall R."/>
            <person name="Steenblock K."/>
            <person name="Schneider S."/>
            <person name="Klenk H.-P."/>
            <person name="Eisen J.A."/>
        </authorList>
    </citation>
    <scope>NUCLEOTIDE SEQUENCE [LARGE SCALE GENOMIC DNA]</scope>
    <source>
        <strain evidence="10">DSM 14684 / CIP 108061 / JCM 11494 / NBRC 100937 / ID131577</strain>
    </source>
</reference>
<dbReference type="Gene3D" id="1.20.1250.20">
    <property type="entry name" value="MFS general substrate transporter like domains"/>
    <property type="match status" value="1"/>
</dbReference>
<feature type="transmembrane region" description="Helical" evidence="7">
    <location>
        <begin position="41"/>
        <end position="63"/>
    </location>
</feature>
<dbReference type="Gene3D" id="1.20.1720.10">
    <property type="entry name" value="Multidrug resistance protein D"/>
    <property type="match status" value="1"/>
</dbReference>
<name>D3F6M1_CONWI</name>
<feature type="transmembrane region" description="Helical" evidence="7">
    <location>
        <begin position="7"/>
        <end position="29"/>
    </location>
</feature>
<evidence type="ECO:0000256" key="4">
    <source>
        <dbReference type="ARBA" id="ARBA00022692"/>
    </source>
</evidence>
<dbReference type="PANTHER" id="PTHR42718:SF46">
    <property type="entry name" value="BLR6921 PROTEIN"/>
    <property type="match status" value="1"/>
</dbReference>
<evidence type="ECO:0000256" key="7">
    <source>
        <dbReference type="SAM" id="Phobius"/>
    </source>
</evidence>
<dbReference type="GO" id="GO:0005886">
    <property type="term" value="C:plasma membrane"/>
    <property type="evidence" value="ECO:0007669"/>
    <property type="project" value="UniProtKB-SubCell"/>
</dbReference>
<proteinExistence type="predicted"/>
<dbReference type="CDD" id="cd17321">
    <property type="entry name" value="MFS_MMR_MDR_like"/>
    <property type="match status" value="1"/>
</dbReference>
<keyword evidence="10" id="KW-1185">Reference proteome</keyword>
<feature type="transmembrane region" description="Helical" evidence="7">
    <location>
        <begin position="365"/>
        <end position="390"/>
    </location>
</feature>
<dbReference type="InterPro" id="IPR020846">
    <property type="entry name" value="MFS_dom"/>
</dbReference>
<evidence type="ECO:0000313" key="9">
    <source>
        <dbReference type="EMBL" id="ADB50788.1"/>
    </source>
</evidence>
<dbReference type="OrthoDB" id="7375466at2"/>
<gene>
    <name evidence="9" type="ordered locus">Cwoe_2364</name>
</gene>
<dbReference type="InterPro" id="IPR036259">
    <property type="entry name" value="MFS_trans_sf"/>
</dbReference>
<accession>D3F6M1</accession>
<organism evidence="9 10">
    <name type="scientific">Conexibacter woesei (strain DSM 14684 / CCUG 47730 / CIP 108061 / JCM 11494 / NBRC 100937 / ID131577)</name>
    <dbReference type="NCBI Taxonomy" id="469383"/>
    <lineage>
        <taxon>Bacteria</taxon>
        <taxon>Bacillati</taxon>
        <taxon>Actinomycetota</taxon>
        <taxon>Thermoleophilia</taxon>
        <taxon>Solirubrobacterales</taxon>
        <taxon>Conexibacteraceae</taxon>
        <taxon>Conexibacter</taxon>
    </lineage>
</organism>
<evidence type="ECO:0000256" key="2">
    <source>
        <dbReference type="ARBA" id="ARBA00022448"/>
    </source>
</evidence>
<dbReference type="STRING" id="469383.Cwoe_2364"/>
<reference evidence="9 10" key="1">
    <citation type="journal article" date="2010" name="Stand. Genomic Sci.">
        <title>Complete genome sequence of Conexibacter woesei type strain (ID131577).</title>
        <authorList>
            <person name="Pukall R."/>
            <person name="Lapidus A."/>
            <person name="Glavina Del Rio T."/>
            <person name="Copeland A."/>
            <person name="Tice H."/>
            <person name="Cheng J.-F."/>
            <person name="Lucas S."/>
            <person name="Chen F."/>
            <person name="Nolan M."/>
            <person name="Bruce D."/>
            <person name="Goodwin L."/>
            <person name="Pitluck S."/>
            <person name="Mavromatis K."/>
            <person name="Ivanova N."/>
            <person name="Ovchinnikova G."/>
            <person name="Pati A."/>
            <person name="Chen A."/>
            <person name="Palaniappan K."/>
            <person name="Land M."/>
            <person name="Hauser L."/>
            <person name="Chang Y.-J."/>
            <person name="Jeffries C.D."/>
            <person name="Chain P."/>
            <person name="Meincke L."/>
            <person name="Sims D."/>
            <person name="Brettin T."/>
            <person name="Detter J.C."/>
            <person name="Rohde M."/>
            <person name="Goeker M."/>
            <person name="Bristow J."/>
            <person name="Eisen J.A."/>
            <person name="Markowitz V."/>
            <person name="Kyrpides N.C."/>
            <person name="Klenk H.-P."/>
            <person name="Hugenholtz P."/>
        </authorList>
    </citation>
    <scope>NUCLEOTIDE SEQUENCE [LARGE SCALE GENOMIC DNA]</scope>
    <source>
        <strain evidence="10">DSM 14684 / CIP 108061 / JCM 11494 / NBRC 100937 / ID131577</strain>
    </source>
</reference>
<feature type="transmembrane region" description="Helical" evidence="7">
    <location>
        <begin position="436"/>
        <end position="457"/>
    </location>
</feature>
<evidence type="ECO:0000256" key="6">
    <source>
        <dbReference type="ARBA" id="ARBA00023136"/>
    </source>
</evidence>
<dbReference type="eggNOG" id="COG0477">
    <property type="taxonomic scope" value="Bacteria"/>
</dbReference>
<sequence length="473" mass="47669">MTKTITNLIIVVLAVVQATLIFTIALITVPLPEIAQQFSLGATELLLLQVAYGLPFSGLLLFGGRLADRFGGRRLLTIGLLLFAAASLGAALAPGYTALTAMRFAQGVAGALVAPAAIAALRSLVPGEAEFGRAMATWGGVSVLGAIAGFVASGVVTTWLSWRWMFAVPLAVAAVGLVALPRLLPDTAAAHAGAPAPGAGGARRPRLDLGGAVLALLGISLASYGLTASNGHAWGATTVWLPLAIGVALLLCFLLVERRVADPLLPPAFLAQPCRAVGLAGMMAAAAGSLLLEYVLSLYLQDVHGWTGLGVAGGFLPFAVVLLAANVLAARLVGRFGAARTMTGGLLLSGAGMGLLAAIGRETGYLAGILPGSVLLAGGLSLVFSGAAVLSTANVPPHQAGLAGGVMNTAMELGPTVGFALLMTVAATQAEAVRGYAWAFGAAALAYLAIALVVLALGQPRASSHRKVECRRA</sequence>
<feature type="transmembrane region" description="Helical" evidence="7">
    <location>
        <begin position="233"/>
        <end position="256"/>
    </location>
</feature>
<dbReference type="Proteomes" id="UP000008229">
    <property type="component" value="Chromosome"/>
</dbReference>
<dbReference type="RefSeq" id="WP_012933839.1">
    <property type="nucleotide sequence ID" value="NC_013739.1"/>
</dbReference>
<dbReference type="Pfam" id="PF07690">
    <property type="entry name" value="MFS_1"/>
    <property type="match status" value="1"/>
</dbReference>
<feature type="transmembrane region" description="Helical" evidence="7">
    <location>
        <begin position="137"/>
        <end position="156"/>
    </location>
</feature>
<keyword evidence="6 7" id="KW-0472">Membrane</keyword>
<feature type="transmembrane region" description="Helical" evidence="7">
    <location>
        <begin position="162"/>
        <end position="180"/>
    </location>
</feature>
<dbReference type="PANTHER" id="PTHR42718">
    <property type="entry name" value="MAJOR FACILITATOR SUPERFAMILY MULTIDRUG TRANSPORTER MFSC"/>
    <property type="match status" value="1"/>
</dbReference>
<dbReference type="EMBL" id="CP001854">
    <property type="protein sequence ID" value="ADB50788.1"/>
    <property type="molecule type" value="Genomic_DNA"/>
</dbReference>
<dbReference type="InterPro" id="IPR011701">
    <property type="entry name" value="MFS"/>
</dbReference>
<feature type="transmembrane region" description="Helical" evidence="7">
    <location>
        <begin position="104"/>
        <end position="125"/>
    </location>
</feature>
<dbReference type="KEGG" id="cwo:Cwoe_2364"/>
<feature type="transmembrane region" description="Helical" evidence="7">
    <location>
        <begin position="75"/>
        <end position="98"/>
    </location>
</feature>
<evidence type="ECO:0000256" key="1">
    <source>
        <dbReference type="ARBA" id="ARBA00004651"/>
    </source>
</evidence>
<evidence type="ECO:0000256" key="3">
    <source>
        <dbReference type="ARBA" id="ARBA00022475"/>
    </source>
</evidence>
<dbReference type="AlphaFoldDB" id="D3F6M1"/>
<keyword evidence="3" id="KW-1003">Cell membrane</keyword>
<dbReference type="GO" id="GO:0022857">
    <property type="term" value="F:transmembrane transporter activity"/>
    <property type="evidence" value="ECO:0007669"/>
    <property type="project" value="InterPro"/>
</dbReference>
<dbReference type="SUPFAM" id="SSF103473">
    <property type="entry name" value="MFS general substrate transporter"/>
    <property type="match status" value="1"/>
</dbReference>
<evidence type="ECO:0000259" key="8">
    <source>
        <dbReference type="PROSITE" id="PS50850"/>
    </source>
</evidence>
<evidence type="ECO:0000256" key="5">
    <source>
        <dbReference type="ARBA" id="ARBA00022989"/>
    </source>
</evidence>
<comment type="subcellular location">
    <subcellularLocation>
        <location evidence="1">Cell membrane</location>
        <topology evidence="1">Multi-pass membrane protein</topology>
    </subcellularLocation>
</comment>
<feature type="transmembrane region" description="Helical" evidence="7">
    <location>
        <begin position="341"/>
        <end position="359"/>
    </location>
</feature>
<dbReference type="HOGENOM" id="CLU_000960_28_2_11"/>
<feature type="transmembrane region" description="Helical" evidence="7">
    <location>
        <begin position="277"/>
        <end position="300"/>
    </location>
</feature>
<feature type="transmembrane region" description="Helical" evidence="7">
    <location>
        <begin position="410"/>
        <end position="430"/>
    </location>
</feature>
<feature type="transmembrane region" description="Helical" evidence="7">
    <location>
        <begin position="306"/>
        <end position="329"/>
    </location>
</feature>
<dbReference type="PROSITE" id="PS50850">
    <property type="entry name" value="MFS"/>
    <property type="match status" value="1"/>
</dbReference>
<evidence type="ECO:0000313" key="10">
    <source>
        <dbReference type="Proteomes" id="UP000008229"/>
    </source>
</evidence>
<keyword evidence="2" id="KW-0813">Transport</keyword>
<keyword evidence="5 7" id="KW-1133">Transmembrane helix</keyword>
<feature type="domain" description="Major facilitator superfamily (MFS) profile" evidence="8">
    <location>
        <begin position="9"/>
        <end position="461"/>
    </location>
</feature>
<feature type="transmembrane region" description="Helical" evidence="7">
    <location>
        <begin position="209"/>
        <end position="227"/>
    </location>
</feature>
<protein>
    <submittedName>
        <fullName evidence="9">Major facilitator superfamily MFS_1</fullName>
    </submittedName>
</protein>
<keyword evidence="4 7" id="KW-0812">Transmembrane</keyword>